<dbReference type="AlphaFoldDB" id="A0A3N2E088"/>
<keyword evidence="6" id="KW-1133">Transmembrane helix</keyword>
<evidence type="ECO:0000256" key="5">
    <source>
        <dbReference type="ARBA" id="ARBA00023004"/>
    </source>
</evidence>
<dbReference type="GO" id="GO:0022904">
    <property type="term" value="P:respiratory electron transport chain"/>
    <property type="evidence" value="ECO:0007669"/>
    <property type="project" value="InterPro"/>
</dbReference>
<evidence type="ECO:0000256" key="6">
    <source>
        <dbReference type="SAM" id="Phobius"/>
    </source>
</evidence>
<dbReference type="InterPro" id="IPR019020">
    <property type="entry name" value="Cyt-c552/DMSO_Rdtase_haem-bd"/>
</dbReference>
<evidence type="ECO:0000313" key="8">
    <source>
        <dbReference type="EMBL" id="ROS05498.1"/>
    </source>
</evidence>
<dbReference type="SUPFAM" id="SSF49344">
    <property type="entry name" value="CBD9-like"/>
    <property type="match status" value="1"/>
</dbReference>
<feature type="transmembrane region" description="Helical" evidence="6">
    <location>
        <begin position="52"/>
        <end position="71"/>
    </location>
</feature>
<evidence type="ECO:0000256" key="3">
    <source>
        <dbReference type="ARBA" id="ARBA00022723"/>
    </source>
</evidence>
<dbReference type="SUPFAM" id="SSF81342">
    <property type="entry name" value="Transmembrane di-heme cytochromes"/>
    <property type="match status" value="1"/>
</dbReference>
<dbReference type="SMART" id="SM00887">
    <property type="entry name" value="EB_dh"/>
    <property type="match status" value="1"/>
</dbReference>
<keyword evidence="5" id="KW-0408">Iron</keyword>
<keyword evidence="9" id="KW-1185">Reference proteome</keyword>
<proteinExistence type="predicted"/>
<feature type="transmembrane region" description="Helical" evidence="6">
    <location>
        <begin position="172"/>
        <end position="189"/>
    </location>
</feature>
<evidence type="ECO:0000313" key="9">
    <source>
        <dbReference type="Proteomes" id="UP000275394"/>
    </source>
</evidence>
<dbReference type="GO" id="GO:0020037">
    <property type="term" value="F:heme binding"/>
    <property type="evidence" value="ECO:0007669"/>
    <property type="project" value="InterPro"/>
</dbReference>
<dbReference type="EMBL" id="RKHR01000003">
    <property type="protein sequence ID" value="ROS05498.1"/>
    <property type="molecule type" value="Genomic_DNA"/>
</dbReference>
<feature type="transmembrane region" description="Helical" evidence="6">
    <location>
        <begin position="99"/>
        <end position="116"/>
    </location>
</feature>
<evidence type="ECO:0000259" key="7">
    <source>
        <dbReference type="SMART" id="SM00887"/>
    </source>
</evidence>
<reference evidence="8 9" key="1">
    <citation type="submission" date="2018-11" db="EMBL/GenBank/DDBJ databases">
        <title>Genomic Encyclopedia of Type Strains, Phase IV (KMG-IV): sequencing the most valuable type-strain genomes for metagenomic binning, comparative biology and taxonomic classification.</title>
        <authorList>
            <person name="Goeker M."/>
        </authorList>
    </citation>
    <scope>NUCLEOTIDE SEQUENCE [LARGE SCALE GENOMIC DNA]</scope>
    <source>
        <strain evidence="8 9">DSM 100316</strain>
    </source>
</reference>
<dbReference type="Proteomes" id="UP000275394">
    <property type="component" value="Unassembled WGS sequence"/>
</dbReference>
<comment type="caution">
    <text evidence="8">The sequence shown here is derived from an EMBL/GenBank/DDBJ whole genome shotgun (WGS) entry which is preliminary data.</text>
</comment>
<accession>A0A3N2E088</accession>
<protein>
    <submittedName>
        <fullName evidence="8">Ethylbenzene dehydrogenase</fullName>
    </submittedName>
</protein>
<feature type="domain" description="Cytochrome c-552/DMSO reductase-like haem-binding" evidence="7">
    <location>
        <begin position="216"/>
        <end position="509"/>
    </location>
</feature>
<dbReference type="Pfam" id="PF09459">
    <property type="entry name" value="EB_dh"/>
    <property type="match status" value="1"/>
</dbReference>
<keyword evidence="3" id="KW-0479">Metal-binding</keyword>
<name>A0A3N2E088_9GAMM</name>
<organism evidence="8 9">
    <name type="scientific">Sinobacterium caligoides</name>
    <dbReference type="NCBI Taxonomy" id="933926"/>
    <lineage>
        <taxon>Bacteria</taxon>
        <taxon>Pseudomonadati</taxon>
        <taxon>Pseudomonadota</taxon>
        <taxon>Gammaproteobacteria</taxon>
        <taxon>Cellvibrionales</taxon>
        <taxon>Spongiibacteraceae</taxon>
        <taxon>Sinobacterium</taxon>
    </lineage>
</organism>
<keyword evidence="6" id="KW-0472">Membrane</keyword>
<dbReference type="CDD" id="cd09625">
    <property type="entry name" value="DOMON_like_cytochrome"/>
    <property type="match status" value="1"/>
</dbReference>
<evidence type="ECO:0000256" key="2">
    <source>
        <dbReference type="ARBA" id="ARBA00022617"/>
    </source>
</evidence>
<feature type="transmembrane region" description="Helical" evidence="6">
    <location>
        <begin position="128"/>
        <end position="151"/>
    </location>
</feature>
<dbReference type="GO" id="GO:0046872">
    <property type="term" value="F:metal ion binding"/>
    <property type="evidence" value="ECO:0007669"/>
    <property type="project" value="UniProtKB-KW"/>
</dbReference>
<dbReference type="Gene3D" id="2.60.40.1190">
    <property type="match status" value="1"/>
</dbReference>
<gene>
    <name evidence="8" type="ORF">EDC56_1028</name>
</gene>
<dbReference type="InterPro" id="IPR016174">
    <property type="entry name" value="Di-haem_cyt_TM"/>
</dbReference>
<dbReference type="GO" id="GO:0016020">
    <property type="term" value="C:membrane"/>
    <property type="evidence" value="ECO:0007669"/>
    <property type="project" value="InterPro"/>
</dbReference>
<evidence type="ECO:0000256" key="4">
    <source>
        <dbReference type="ARBA" id="ARBA00022982"/>
    </source>
</evidence>
<keyword evidence="4" id="KW-0249">Electron transport</keyword>
<keyword evidence="6" id="KW-0812">Transmembrane</keyword>
<sequence>MINNNKSLWAVLHLVAITCILISLLTGLRIAILDHDYLLAISDWLPQGEMHSWHFLSGLVFSLTAVVYAYLRYSKRLISRPSNSSATTLEKYHKLINRLLYIICVLSIISGSLLYSENIALASIDLLLIHYLLALAFIGYIFAHGVVYLLTFGCSTLQHILSPLMQLRKKQVIILSVMTLTIIAVSYTLKATSAHSLVFKRIAEDVAITIDGKADEAIWQQAKSLTVYSHGSRGASTTPITVKALHNGQDAFFLIQWPDTTESLQHLPLEKTAQGWQVKENGFQHFDEQQYYEDKLAMMIANNCDFAAAGSAHLGPKPLEDKPQNWSGKGYHYVEKGLVDLWHWKAVRSNNMRLMDDNYIGPPDILRAGLRRYTAGYHPDASESGVYRMNWQWYSPEGITPKRLPIATANSASEQETVMRWYDSRPYQAENDQYPVGSILPSVLYTSNQIEGDRANVRAFGVWQDGQWSLEVFRPLNTGSSHDLAINDGVCLWLAAFDHVQIAHSRHNRPIRARLEK</sequence>
<evidence type="ECO:0000256" key="1">
    <source>
        <dbReference type="ARBA" id="ARBA00022448"/>
    </source>
</evidence>
<feature type="transmembrane region" description="Helical" evidence="6">
    <location>
        <begin position="7"/>
        <end position="32"/>
    </location>
</feature>
<keyword evidence="2" id="KW-0349">Heme</keyword>
<keyword evidence="1" id="KW-0813">Transport</keyword>